<keyword evidence="6" id="KW-0539">Nucleus</keyword>
<dbReference type="GO" id="GO:1990879">
    <property type="term" value="C:CST complex"/>
    <property type="evidence" value="ECO:0007669"/>
    <property type="project" value="InterPro"/>
</dbReference>
<dbReference type="GO" id="GO:0042162">
    <property type="term" value="F:telomeric DNA binding"/>
    <property type="evidence" value="ECO:0007669"/>
    <property type="project" value="TreeGrafter"/>
</dbReference>
<name>A0AAX6RLW3_HETGA</name>
<evidence type="ECO:0000256" key="3">
    <source>
        <dbReference type="ARBA" id="ARBA00022454"/>
    </source>
</evidence>
<dbReference type="CTD" id="100134934"/>
<dbReference type="Gene3D" id="2.40.50.140">
    <property type="entry name" value="Nucleic acid-binding proteins"/>
    <property type="match status" value="1"/>
</dbReference>
<dbReference type="InterPro" id="IPR012340">
    <property type="entry name" value="NA-bd_OB-fold"/>
</dbReference>
<dbReference type="RefSeq" id="XP_021096725.1">
    <property type="nucleotide sequence ID" value="XM_021241066.1"/>
</dbReference>
<evidence type="ECO:0000313" key="14">
    <source>
        <dbReference type="RefSeq" id="XP_021096726.1"/>
    </source>
</evidence>
<evidence type="ECO:0000256" key="9">
    <source>
        <dbReference type="ARBA" id="ARBA00078215"/>
    </source>
</evidence>
<dbReference type="PANTHER" id="PTHR33905">
    <property type="entry name" value="CST COMPLEX SUBUNIT TEN1"/>
    <property type="match status" value="1"/>
</dbReference>
<keyword evidence="11" id="KW-1185">Reference proteome</keyword>
<comment type="subcellular location">
    <subcellularLocation>
        <location evidence="2">Chromosome</location>
        <location evidence="2">Telomere</location>
    </subcellularLocation>
    <subcellularLocation>
        <location evidence="1">Nucleus</location>
    </subcellularLocation>
</comment>
<dbReference type="Proteomes" id="UP000694906">
    <property type="component" value="Unplaced"/>
</dbReference>
<dbReference type="FunFam" id="2.40.50.140:FF:000203">
    <property type="entry name" value="TEN1 subunit of CST complex"/>
    <property type="match status" value="1"/>
</dbReference>
<dbReference type="InterPro" id="IPR029146">
    <property type="entry name" value="Ten1_animal_plant"/>
</dbReference>
<dbReference type="GO" id="GO:0032211">
    <property type="term" value="P:negative regulation of telomere maintenance via telomerase"/>
    <property type="evidence" value="ECO:0007669"/>
    <property type="project" value="TreeGrafter"/>
</dbReference>
<reference evidence="12 13" key="1">
    <citation type="submission" date="2025-04" db="UniProtKB">
        <authorList>
            <consortium name="RefSeq"/>
        </authorList>
    </citation>
    <scope>IDENTIFICATION</scope>
</reference>
<organism evidence="11 15">
    <name type="scientific">Heterocephalus glaber</name>
    <name type="common">Naked mole rat</name>
    <dbReference type="NCBI Taxonomy" id="10181"/>
    <lineage>
        <taxon>Eukaryota</taxon>
        <taxon>Metazoa</taxon>
        <taxon>Chordata</taxon>
        <taxon>Craniata</taxon>
        <taxon>Vertebrata</taxon>
        <taxon>Euteleostomi</taxon>
        <taxon>Mammalia</taxon>
        <taxon>Eutheria</taxon>
        <taxon>Euarchontoglires</taxon>
        <taxon>Glires</taxon>
        <taxon>Rodentia</taxon>
        <taxon>Hystricomorpha</taxon>
        <taxon>Bathyergidae</taxon>
        <taxon>Heterocephalus</taxon>
    </lineage>
</organism>
<evidence type="ECO:0000313" key="11">
    <source>
        <dbReference type="Proteomes" id="UP000694906"/>
    </source>
</evidence>
<dbReference type="GeneID" id="101704284"/>
<evidence type="ECO:0000256" key="8">
    <source>
        <dbReference type="ARBA" id="ARBA00068173"/>
    </source>
</evidence>
<evidence type="ECO:0000256" key="1">
    <source>
        <dbReference type="ARBA" id="ARBA00004123"/>
    </source>
</evidence>
<keyword evidence="3" id="KW-0158">Chromosome</keyword>
<protein>
    <recommendedName>
        <fullName evidence="8">CST complex subunit TEN1</fullName>
    </recommendedName>
    <alternativeName>
        <fullName evidence="10">Protein telomeric pathways with STN1 homolog</fullName>
    </alternativeName>
    <alternativeName>
        <fullName evidence="9">Telomere length regulation protein TEN1 homolog</fullName>
    </alternativeName>
</protein>
<sequence length="136" mass="14881">MLPNPGIYYLPWEVAGGHVPDGGTLRTFGRLCLYDMTRSRATLTAQHGSDQHQVLVGTELVEPFQAQAGSLYVVLGDLEHQAGGGSMVKARVLTCVEGMNLHLLEQAIQKQRLYQQERGNSSTKHTLTCSLDPQSC</sequence>
<evidence type="ECO:0000256" key="5">
    <source>
        <dbReference type="ARBA" id="ARBA00023125"/>
    </source>
</evidence>
<dbReference type="Pfam" id="PF15490">
    <property type="entry name" value="Ten1_2"/>
    <property type="match status" value="1"/>
</dbReference>
<dbReference type="RefSeq" id="XP_021096724.1">
    <property type="nucleotide sequence ID" value="XM_021241065.1"/>
</dbReference>
<evidence type="ECO:0000256" key="10">
    <source>
        <dbReference type="ARBA" id="ARBA00079840"/>
    </source>
</evidence>
<evidence type="ECO:0000256" key="7">
    <source>
        <dbReference type="ARBA" id="ARBA00061044"/>
    </source>
</evidence>
<evidence type="ECO:0000313" key="15">
    <source>
        <dbReference type="RefSeq" id="XP_021096727.1"/>
    </source>
</evidence>
<accession>A0AAX6RLW3</accession>
<evidence type="ECO:0000256" key="4">
    <source>
        <dbReference type="ARBA" id="ARBA00022895"/>
    </source>
</evidence>
<gene>
    <name evidence="12 13 14 15" type="primary">Ten1</name>
</gene>
<keyword evidence="5" id="KW-0238">DNA-binding</keyword>
<evidence type="ECO:0000256" key="6">
    <source>
        <dbReference type="ARBA" id="ARBA00023242"/>
    </source>
</evidence>
<dbReference type="KEGG" id="hgl:101704284"/>
<dbReference type="AlphaFoldDB" id="A0AAX6RLW3"/>
<evidence type="ECO:0000313" key="12">
    <source>
        <dbReference type="RefSeq" id="XP_021096724.1"/>
    </source>
</evidence>
<proteinExistence type="inferred from homology"/>
<dbReference type="GO" id="GO:0010521">
    <property type="term" value="F:telomerase inhibitor activity"/>
    <property type="evidence" value="ECO:0007669"/>
    <property type="project" value="TreeGrafter"/>
</dbReference>
<dbReference type="PANTHER" id="PTHR33905:SF1">
    <property type="entry name" value="CST COMPLEX SUBUNIT TEN1"/>
    <property type="match status" value="1"/>
</dbReference>
<comment type="similarity">
    <text evidence="7">Belongs to the TEN1 family.</text>
</comment>
<keyword evidence="4" id="KW-0779">Telomere</keyword>
<dbReference type="RefSeq" id="XP_021096726.1">
    <property type="nucleotide sequence ID" value="XM_021241067.1"/>
</dbReference>
<evidence type="ECO:0000313" key="13">
    <source>
        <dbReference type="RefSeq" id="XP_021096725.1"/>
    </source>
</evidence>
<dbReference type="RefSeq" id="XP_021096727.1">
    <property type="nucleotide sequence ID" value="XM_021241068.1"/>
</dbReference>
<dbReference type="GO" id="GO:0003697">
    <property type="term" value="F:single-stranded DNA binding"/>
    <property type="evidence" value="ECO:0007669"/>
    <property type="project" value="InterPro"/>
</dbReference>
<evidence type="ECO:0000256" key="2">
    <source>
        <dbReference type="ARBA" id="ARBA00004574"/>
    </source>
</evidence>